<evidence type="ECO:0000259" key="8">
    <source>
        <dbReference type="PROSITE" id="PS50913"/>
    </source>
</evidence>
<comment type="caution">
    <text evidence="9">The sequence shown here is derived from an EMBL/GenBank/DDBJ whole genome shotgun (WGS) entry which is preliminary data.</text>
</comment>
<gene>
    <name evidence="9" type="ORF">P43SY_006108</name>
</gene>
<dbReference type="SUPFAM" id="SSF101283">
    <property type="entry name" value="GRIP domain"/>
    <property type="match status" value="1"/>
</dbReference>
<reference evidence="9" key="1">
    <citation type="submission" date="2021-12" db="EMBL/GenBank/DDBJ databases">
        <title>Prjna785345.</title>
        <authorList>
            <person name="Rujirawat T."/>
            <person name="Krajaejun T."/>
        </authorList>
    </citation>
    <scope>NUCLEOTIDE SEQUENCE</scope>
    <source>
        <strain evidence="9">Pi057C3</strain>
    </source>
</reference>
<feature type="compositionally biased region" description="Low complexity" evidence="7">
    <location>
        <begin position="35"/>
        <end position="53"/>
    </location>
</feature>
<dbReference type="AlphaFoldDB" id="A0AAD5LEC6"/>
<organism evidence="9 10">
    <name type="scientific">Pythium insidiosum</name>
    <name type="common">Pythiosis disease agent</name>
    <dbReference type="NCBI Taxonomy" id="114742"/>
    <lineage>
        <taxon>Eukaryota</taxon>
        <taxon>Sar</taxon>
        <taxon>Stramenopiles</taxon>
        <taxon>Oomycota</taxon>
        <taxon>Peronosporomycetes</taxon>
        <taxon>Pythiales</taxon>
        <taxon>Pythiaceae</taxon>
        <taxon>Pythium</taxon>
    </lineage>
</organism>
<accession>A0AAD5LEC6</accession>
<evidence type="ECO:0000256" key="5">
    <source>
        <dbReference type="ARBA" id="ARBA00023136"/>
    </source>
</evidence>
<feature type="compositionally biased region" description="Low complexity" evidence="7">
    <location>
        <begin position="73"/>
        <end position="84"/>
    </location>
</feature>
<sequence>MNKEKLEQMMKKEKIEQMKELGRDKLSKGLSFLRQHANSAAHSSSQTQSLPSGSGDGGEEEGEEERAAPPPSSSSSTSSSGGAPRMTYDDLVSLSMKLTRQNKLMKAQFQKMQAQVAALEARSADADVLTAFVTHVVGVDVVACQRAPCDDASNDSTPTLDAKELRERFEIVDALKTKALRQEIDRLQAMATSSGQVENLLPMSPSAVPSADANGAQPPTGKYEEIDLLSDPLPLPSVGAAPRVDRLQLEQAMQQVMRLEENMKQSALENEDLQRKFDDLWQQRSSQLDEMTAERDALRAQVDALTGKAAEQEASSRAQAHALEQRIAELQLKLETTTQQEPTAAECKAEDAAQDTIKRVEQERDELLAAKEAVEEEVEVLRRDNSSNLESVVFELAECKKQAAEQREYMNNKVTALVKELDEARKECSSLTDSLSEKEKQHQKMVTSQTALTGEVMELQRQIASMREDLHMAAEGLEAHAVRAEEAELRRQEIEEKMRNTKLQMDTLREQHTSDMRELERTKDEELERMQREKSVLTTSLQDTEAVVETMSTQLRSVQAELETEKRRNQSLETRVAKLTAEVGNMSIDLAETKKSLSDRMALATRLQTENMGYAEKLAESAARVEQALRDAAASREAQAAMSREVESAMAQLSLKERERADAVQAMESLRAEVEEEKGRLASELEQQAAQSKAAIDAEKDAFRRELDRIEAESKQKSKLALHAVLEKEAEIERLSKRLAELEEDVRSGEADNRKIFEFAQLQANREMESRAKEARIQELEESVRTAEARIQSLLDERARHSEEVAELMQSQRREGVNLEYLKNVIVQYMTFKPGSSQQLRLVPVITTLLEFTPNDMKEVKKANASRRTSWGGSWGSEHTEYKPLRIGIVSKC</sequence>
<protein>
    <recommendedName>
        <fullName evidence="8">GRIP domain-containing protein</fullName>
    </recommendedName>
</protein>
<dbReference type="Proteomes" id="UP001209570">
    <property type="component" value="Unassembled WGS sequence"/>
</dbReference>
<dbReference type="InterPro" id="IPR000237">
    <property type="entry name" value="GRIP_dom"/>
</dbReference>
<evidence type="ECO:0000256" key="7">
    <source>
        <dbReference type="SAM" id="MobiDB-lite"/>
    </source>
</evidence>
<evidence type="ECO:0000256" key="3">
    <source>
        <dbReference type="ARBA" id="ARBA00022490"/>
    </source>
</evidence>
<dbReference type="PROSITE" id="PS50913">
    <property type="entry name" value="GRIP"/>
    <property type="match status" value="1"/>
</dbReference>
<dbReference type="GO" id="GO:0005794">
    <property type="term" value="C:Golgi apparatus"/>
    <property type="evidence" value="ECO:0007669"/>
    <property type="project" value="TreeGrafter"/>
</dbReference>
<proteinExistence type="predicted"/>
<dbReference type="Gene3D" id="1.10.287.1490">
    <property type="match status" value="1"/>
</dbReference>
<dbReference type="Pfam" id="PF01465">
    <property type="entry name" value="GRIP"/>
    <property type="match status" value="1"/>
</dbReference>
<dbReference type="Gene3D" id="1.10.220.60">
    <property type="entry name" value="GRIP domain"/>
    <property type="match status" value="1"/>
</dbReference>
<evidence type="ECO:0000313" key="9">
    <source>
        <dbReference type="EMBL" id="KAJ0395607.1"/>
    </source>
</evidence>
<comment type="subcellular location">
    <subcellularLocation>
        <location evidence="2">Cytoplasm</location>
    </subcellularLocation>
    <subcellularLocation>
        <location evidence="1">Endomembrane system</location>
        <topology evidence="1">Peripheral membrane protein</topology>
    </subcellularLocation>
</comment>
<name>A0AAD5LEC6_PYTIN</name>
<feature type="domain" description="GRIP" evidence="8">
    <location>
        <begin position="812"/>
        <end position="863"/>
    </location>
</feature>
<feature type="region of interest" description="Disordered" evidence="7">
    <location>
        <begin position="512"/>
        <end position="540"/>
    </location>
</feature>
<feature type="coiled-coil region" evidence="6">
    <location>
        <begin position="615"/>
        <end position="811"/>
    </location>
</feature>
<evidence type="ECO:0000313" key="10">
    <source>
        <dbReference type="Proteomes" id="UP001209570"/>
    </source>
</evidence>
<dbReference type="SMART" id="SM00755">
    <property type="entry name" value="Grip"/>
    <property type="match status" value="1"/>
</dbReference>
<dbReference type="PANTHER" id="PTHR23157:SF25">
    <property type="entry name" value="GRIP AND COILED-COIL DOMAIN-CONTAINING PROTEIN 1"/>
    <property type="match status" value="1"/>
</dbReference>
<feature type="compositionally biased region" description="Basic and acidic residues" evidence="7">
    <location>
        <begin position="512"/>
        <end position="535"/>
    </location>
</feature>
<keyword evidence="4 6" id="KW-0175">Coiled coil</keyword>
<dbReference type="InterPro" id="IPR051952">
    <property type="entry name" value="Golgi-autophagy_related"/>
</dbReference>
<keyword evidence="3" id="KW-0963">Cytoplasm</keyword>
<keyword evidence="5" id="KW-0472">Membrane</keyword>
<evidence type="ECO:0000256" key="4">
    <source>
        <dbReference type="ARBA" id="ARBA00023054"/>
    </source>
</evidence>
<evidence type="ECO:0000256" key="6">
    <source>
        <dbReference type="SAM" id="Coils"/>
    </source>
</evidence>
<evidence type="ECO:0000256" key="2">
    <source>
        <dbReference type="ARBA" id="ARBA00004496"/>
    </source>
</evidence>
<evidence type="ECO:0000256" key="1">
    <source>
        <dbReference type="ARBA" id="ARBA00004184"/>
    </source>
</evidence>
<keyword evidence="10" id="KW-1185">Reference proteome</keyword>
<dbReference type="PANTHER" id="PTHR23157">
    <property type="entry name" value="GRIP AND COILED-COIL DOMAIN-CONTAINING PROTEIN 1"/>
    <property type="match status" value="1"/>
</dbReference>
<feature type="region of interest" description="Disordered" evidence="7">
    <location>
        <begin position="18"/>
        <end position="87"/>
    </location>
</feature>
<feature type="compositionally biased region" description="Basic and acidic residues" evidence="7">
    <location>
        <begin position="18"/>
        <end position="27"/>
    </location>
</feature>
<dbReference type="EMBL" id="JAKCXM010000335">
    <property type="protein sequence ID" value="KAJ0395607.1"/>
    <property type="molecule type" value="Genomic_DNA"/>
</dbReference>